<gene>
    <name evidence="1" type="ORF">CLUMA_CG011626</name>
</gene>
<dbReference type="AlphaFoldDB" id="A0A1J1IDH3"/>
<reference evidence="1 2" key="1">
    <citation type="submission" date="2015-04" db="EMBL/GenBank/DDBJ databases">
        <authorList>
            <person name="Syromyatnikov M.Y."/>
            <person name="Popov V.N."/>
        </authorList>
    </citation>
    <scope>NUCLEOTIDE SEQUENCE [LARGE SCALE GENOMIC DNA]</scope>
</reference>
<keyword evidence="2" id="KW-1185">Reference proteome</keyword>
<dbReference type="EMBL" id="CVRI01000047">
    <property type="protein sequence ID" value="CRK98264.1"/>
    <property type="molecule type" value="Genomic_DNA"/>
</dbReference>
<protein>
    <submittedName>
        <fullName evidence="1">CLUMA_CG011626, isoform A</fullName>
    </submittedName>
</protein>
<evidence type="ECO:0000313" key="2">
    <source>
        <dbReference type="Proteomes" id="UP000183832"/>
    </source>
</evidence>
<dbReference type="Proteomes" id="UP000183832">
    <property type="component" value="Unassembled WGS sequence"/>
</dbReference>
<organism evidence="1 2">
    <name type="scientific">Clunio marinus</name>
    <dbReference type="NCBI Taxonomy" id="568069"/>
    <lineage>
        <taxon>Eukaryota</taxon>
        <taxon>Metazoa</taxon>
        <taxon>Ecdysozoa</taxon>
        <taxon>Arthropoda</taxon>
        <taxon>Hexapoda</taxon>
        <taxon>Insecta</taxon>
        <taxon>Pterygota</taxon>
        <taxon>Neoptera</taxon>
        <taxon>Endopterygota</taxon>
        <taxon>Diptera</taxon>
        <taxon>Nematocera</taxon>
        <taxon>Chironomoidea</taxon>
        <taxon>Chironomidae</taxon>
        <taxon>Clunio</taxon>
    </lineage>
</organism>
<proteinExistence type="predicted"/>
<accession>A0A1J1IDH3</accession>
<sequence length="97" mass="10985">MPQLTVVKDNPRKVSVVVSEAVKDAKQHPRQELPLHLCVHRFACCCCLSPTLTRNYYTPSMMFLVTGCLITSESVEVRKNLPGKYLEVFFSTPFTAH</sequence>
<evidence type="ECO:0000313" key="1">
    <source>
        <dbReference type="EMBL" id="CRK98264.1"/>
    </source>
</evidence>
<name>A0A1J1IDH3_9DIPT</name>